<dbReference type="AlphaFoldDB" id="A0AAN1FES1"/>
<evidence type="ECO:0000313" key="1">
    <source>
        <dbReference type="EMBL" id="ASI89245.1"/>
    </source>
</evidence>
<gene>
    <name evidence="1" type="ORF">BSZ05_05165</name>
</gene>
<dbReference type="EMBL" id="CP018308">
    <property type="protein sequence ID" value="ASI89245.1"/>
    <property type="molecule type" value="Genomic_DNA"/>
</dbReference>
<proteinExistence type="predicted"/>
<dbReference type="KEGG" id="vsh:BSZ05_05165"/>
<name>A0AAN1FES1_9VIBR</name>
<sequence length="308" mass="36303">MSNKTLFLGWDQEYETTSIDELESGNNRFSYHRVIIICYNYIPSALKKYYEGVLLLYFNFRFKSIDTLIIPDNQLYYNLALKVKGCKKIMIIRNIIGNRTSLLNSNEFLYYSFDRNDVEAYNIRSYNQFLYLGEVKNSETYYDLYYLGLVKNRRREIDNLIQVTNRLKLSSLILAKEKPSNILDKIRYKFGLEKQKHKLIDYGTNIEHVSKSNVIVDIVNENQVGLTLRVLEALFLNKKIITNNRHIEHYDFFDSRYIKIVDLTSCSAIYSVLTDREFLMANASYDANMLEKFQGAKVLKGILNECRE</sequence>
<dbReference type="Proteomes" id="UP000197092">
    <property type="component" value="Chromosome 1"/>
</dbReference>
<reference evidence="2" key="1">
    <citation type="submission" date="2016-12" db="EMBL/GenBank/DDBJ databases">
        <title>Comparative genomic analysis reveals the diversity, evolution, and environmental adaptation strategies of the genus Vibrio.</title>
        <authorList>
            <person name="Lin H."/>
            <person name="Wang X."/>
            <person name="Zhang X.-H."/>
        </authorList>
    </citation>
    <scope>NUCLEOTIDE SEQUENCE [LARGE SCALE GENOMIC DNA]</scope>
    <source>
        <strain evidence="2">QT6D1</strain>
    </source>
</reference>
<accession>A0AAN1FES1</accession>
<evidence type="ECO:0000313" key="2">
    <source>
        <dbReference type="Proteomes" id="UP000197092"/>
    </source>
</evidence>
<dbReference type="RefSeq" id="WP_088876359.1">
    <property type="nucleotide sequence ID" value="NZ_CP018308.1"/>
</dbReference>
<protein>
    <submittedName>
        <fullName evidence="1">Uncharacterized protein</fullName>
    </submittedName>
</protein>
<organism evidence="1 2">
    <name type="scientific">Vibrio mediterranei</name>
    <dbReference type="NCBI Taxonomy" id="689"/>
    <lineage>
        <taxon>Bacteria</taxon>
        <taxon>Pseudomonadati</taxon>
        <taxon>Pseudomonadota</taxon>
        <taxon>Gammaproteobacteria</taxon>
        <taxon>Vibrionales</taxon>
        <taxon>Vibrionaceae</taxon>
        <taxon>Vibrio</taxon>
    </lineage>
</organism>